<keyword evidence="12" id="KW-1185">Reference proteome</keyword>
<dbReference type="InterPro" id="IPR006073">
    <property type="entry name" value="GTP-bd"/>
</dbReference>
<evidence type="ECO:0000259" key="9">
    <source>
        <dbReference type="PROSITE" id="PS50823"/>
    </source>
</evidence>
<keyword evidence="3 6" id="KW-0547">Nucleotide-binding</keyword>
<evidence type="ECO:0000256" key="2">
    <source>
        <dbReference type="ARBA" id="ARBA00020484"/>
    </source>
</evidence>
<dbReference type="InterPro" id="IPR005225">
    <property type="entry name" value="Small_GTP-bd"/>
</dbReference>
<keyword evidence="6" id="KW-0699">rRNA-binding</keyword>
<feature type="region of interest" description="G4" evidence="7">
    <location>
        <begin position="126"/>
        <end position="129"/>
    </location>
</feature>
<dbReference type="CDD" id="cd22534">
    <property type="entry name" value="KH-II_Era"/>
    <property type="match status" value="1"/>
</dbReference>
<dbReference type="PROSITE" id="PS51713">
    <property type="entry name" value="G_ERA"/>
    <property type="match status" value="1"/>
</dbReference>
<comment type="function">
    <text evidence="6">An essential GTPase that binds both GDP and GTP, with rapid nucleotide exchange. Plays a role in 16S rRNA processing and 30S ribosomal subunit biogenesis and possibly also in cell cycle regulation and energy metabolism.</text>
</comment>
<keyword evidence="6" id="KW-0690">Ribosome biogenesis</keyword>
<dbReference type="InterPro" id="IPR004044">
    <property type="entry name" value="KH_dom_type_2"/>
</dbReference>
<feature type="domain" description="Era-type G" evidence="10">
    <location>
        <begin position="3"/>
        <end position="176"/>
    </location>
</feature>
<dbReference type="GO" id="GO:0005886">
    <property type="term" value="C:plasma membrane"/>
    <property type="evidence" value="ECO:0007669"/>
    <property type="project" value="UniProtKB-SubCell"/>
</dbReference>
<evidence type="ECO:0000256" key="8">
    <source>
        <dbReference type="RuleBase" id="RU003761"/>
    </source>
</evidence>
<evidence type="ECO:0000256" key="5">
    <source>
        <dbReference type="ARBA" id="ARBA00023134"/>
    </source>
</evidence>
<evidence type="ECO:0000256" key="6">
    <source>
        <dbReference type="HAMAP-Rule" id="MF_00367"/>
    </source>
</evidence>
<dbReference type="NCBIfam" id="TIGR00231">
    <property type="entry name" value="small_GTP"/>
    <property type="match status" value="1"/>
</dbReference>
<dbReference type="Proteomes" id="UP000526307">
    <property type="component" value="Unassembled WGS sequence"/>
</dbReference>
<keyword evidence="5 6" id="KW-0342">GTP-binding</keyword>
<dbReference type="GO" id="GO:0000028">
    <property type="term" value="P:ribosomal small subunit assembly"/>
    <property type="evidence" value="ECO:0007669"/>
    <property type="project" value="TreeGrafter"/>
</dbReference>
<dbReference type="HAMAP" id="MF_00367">
    <property type="entry name" value="GTPase_Era"/>
    <property type="match status" value="1"/>
</dbReference>
<accession>A0A7Y9B1B6</accession>
<dbReference type="GO" id="GO:0070181">
    <property type="term" value="F:small ribosomal subunit rRNA binding"/>
    <property type="evidence" value="ECO:0007669"/>
    <property type="project" value="UniProtKB-UniRule"/>
</dbReference>
<dbReference type="InterPro" id="IPR005662">
    <property type="entry name" value="GTPase_Era-like"/>
</dbReference>
<feature type="region of interest" description="G2" evidence="7">
    <location>
        <begin position="37"/>
        <end position="41"/>
    </location>
</feature>
<dbReference type="Gene3D" id="3.30.300.20">
    <property type="match status" value="1"/>
</dbReference>
<keyword evidence="6" id="KW-0472">Membrane</keyword>
<feature type="domain" description="KH type-2" evidence="9">
    <location>
        <begin position="199"/>
        <end position="283"/>
    </location>
</feature>
<dbReference type="InterPro" id="IPR015946">
    <property type="entry name" value="KH_dom-like_a/b"/>
</dbReference>
<evidence type="ECO:0000313" key="12">
    <source>
        <dbReference type="Proteomes" id="UP000526307"/>
    </source>
</evidence>
<dbReference type="InterPro" id="IPR027417">
    <property type="entry name" value="P-loop_NTPase"/>
</dbReference>
<feature type="region of interest" description="G1" evidence="7">
    <location>
        <begin position="11"/>
        <end position="18"/>
    </location>
</feature>
<dbReference type="GO" id="GO:0005829">
    <property type="term" value="C:cytosol"/>
    <property type="evidence" value="ECO:0007669"/>
    <property type="project" value="TreeGrafter"/>
</dbReference>
<comment type="similarity">
    <text evidence="1 6 7 8">Belongs to the TRAFAC class TrmE-Era-EngA-EngB-Septin-like GTPase superfamily. Era GTPase family.</text>
</comment>
<dbReference type="FunFam" id="3.30.300.20:FF:000003">
    <property type="entry name" value="GTPase Era"/>
    <property type="match status" value="1"/>
</dbReference>
<feature type="binding site" evidence="6">
    <location>
        <begin position="11"/>
        <end position="18"/>
    </location>
    <ligand>
        <name>GTP</name>
        <dbReference type="ChEBI" id="CHEBI:37565"/>
    </ligand>
</feature>
<name>A0A7Y9B1B6_9FIRM</name>
<feature type="region of interest" description="G5" evidence="7">
    <location>
        <begin position="155"/>
        <end position="157"/>
    </location>
</feature>
<proteinExistence type="inferred from homology"/>
<dbReference type="PANTHER" id="PTHR42698">
    <property type="entry name" value="GTPASE ERA"/>
    <property type="match status" value="1"/>
</dbReference>
<dbReference type="Pfam" id="PF01926">
    <property type="entry name" value="MMR_HSR1"/>
    <property type="match status" value="1"/>
</dbReference>
<evidence type="ECO:0000256" key="3">
    <source>
        <dbReference type="ARBA" id="ARBA00022741"/>
    </source>
</evidence>
<dbReference type="PRINTS" id="PR00326">
    <property type="entry name" value="GTP1OBG"/>
</dbReference>
<keyword evidence="6" id="KW-0963">Cytoplasm</keyword>
<sequence>MMKSGFIGILGRPNAGKSTLLNNVLGEKIAITSDKPQTTRNRITGIYTDLEHDGGDGIQMIFLDTPGIHKPKDKLGTAINETALNTAGGVDVVLLIVDGSKKFGKGDQYILDMLAESESKRVLAINKMDLVSPDAYLELYSRYDESGLFDEIFGISALQGTNIEHLMKCLSGYMYDGPMYYPDDMATDHPERFIVSEIIREKLLRYLDREVPHGIFVEIESYEEKPDITEIGAVICCERTSHKSIIIGKGGRKLKGVGKSAREEIELLLGTKVFLSLWVKVKEHWRNSDRVIKNLGYKDE</sequence>
<organism evidence="11 12">
    <name type="scientific">Mogibacterium timidum</name>
    <dbReference type="NCBI Taxonomy" id="35519"/>
    <lineage>
        <taxon>Bacteria</taxon>
        <taxon>Bacillati</taxon>
        <taxon>Bacillota</taxon>
        <taxon>Clostridia</taxon>
        <taxon>Peptostreptococcales</taxon>
        <taxon>Anaerovoracaceae</taxon>
        <taxon>Mogibacterium</taxon>
    </lineage>
</organism>
<dbReference type="Pfam" id="PF07650">
    <property type="entry name" value="KH_2"/>
    <property type="match status" value="1"/>
</dbReference>
<dbReference type="EMBL" id="JABXYR010000002">
    <property type="protein sequence ID" value="NWO23782.1"/>
    <property type="molecule type" value="Genomic_DNA"/>
</dbReference>
<dbReference type="PANTHER" id="PTHR42698:SF1">
    <property type="entry name" value="GTPASE ERA, MITOCHONDRIAL"/>
    <property type="match status" value="1"/>
</dbReference>
<evidence type="ECO:0000256" key="1">
    <source>
        <dbReference type="ARBA" id="ARBA00007921"/>
    </source>
</evidence>
<dbReference type="AlphaFoldDB" id="A0A7Y9B1B6"/>
<gene>
    <name evidence="6 11" type="primary">era</name>
    <name evidence="11" type="ORF">HW270_06855</name>
</gene>
<protein>
    <recommendedName>
        <fullName evidence="2 6">GTPase Era</fullName>
    </recommendedName>
</protein>
<dbReference type="NCBIfam" id="NF000908">
    <property type="entry name" value="PRK00089.1"/>
    <property type="match status" value="1"/>
</dbReference>
<reference evidence="11 12" key="1">
    <citation type="submission" date="2020-06" db="EMBL/GenBank/DDBJ databases">
        <title>Mogibacterium timidum strain W9173 genomic sequence.</title>
        <authorList>
            <person name="Wade W.G."/>
            <person name="Johnston C.D."/>
            <person name="Chen T."/>
            <person name="Dewhirst F.E."/>
        </authorList>
    </citation>
    <scope>NUCLEOTIDE SEQUENCE [LARGE SCALE GENOMIC DNA]</scope>
    <source>
        <strain evidence="11 12">W9173</strain>
    </source>
</reference>
<dbReference type="SUPFAM" id="SSF52540">
    <property type="entry name" value="P-loop containing nucleoside triphosphate hydrolases"/>
    <property type="match status" value="1"/>
</dbReference>
<feature type="region of interest" description="G3" evidence="7">
    <location>
        <begin position="64"/>
        <end position="67"/>
    </location>
</feature>
<dbReference type="CDD" id="cd04163">
    <property type="entry name" value="Era"/>
    <property type="match status" value="1"/>
</dbReference>
<feature type="binding site" evidence="6">
    <location>
        <begin position="126"/>
        <end position="129"/>
    </location>
    <ligand>
        <name>GTP</name>
        <dbReference type="ChEBI" id="CHEBI:37565"/>
    </ligand>
</feature>
<dbReference type="InterPro" id="IPR030388">
    <property type="entry name" value="G_ERA_dom"/>
</dbReference>
<dbReference type="GO" id="GO:0043024">
    <property type="term" value="F:ribosomal small subunit binding"/>
    <property type="evidence" value="ECO:0007669"/>
    <property type="project" value="TreeGrafter"/>
</dbReference>
<feature type="binding site" evidence="6">
    <location>
        <begin position="64"/>
        <end position="68"/>
    </location>
    <ligand>
        <name>GTP</name>
        <dbReference type="ChEBI" id="CHEBI:37565"/>
    </ligand>
</feature>
<dbReference type="PROSITE" id="PS50823">
    <property type="entry name" value="KH_TYPE_2"/>
    <property type="match status" value="1"/>
</dbReference>
<dbReference type="InterPro" id="IPR009019">
    <property type="entry name" value="KH_sf_prok-type"/>
</dbReference>
<dbReference type="Gene3D" id="3.40.50.300">
    <property type="entry name" value="P-loop containing nucleotide triphosphate hydrolases"/>
    <property type="match status" value="1"/>
</dbReference>
<comment type="subcellular location">
    <subcellularLocation>
        <location evidence="6">Cytoplasm</location>
    </subcellularLocation>
    <subcellularLocation>
        <location evidence="6">Cell membrane</location>
        <topology evidence="6">Peripheral membrane protein</topology>
    </subcellularLocation>
</comment>
<evidence type="ECO:0000256" key="7">
    <source>
        <dbReference type="PROSITE-ProRule" id="PRU01050"/>
    </source>
</evidence>
<dbReference type="GO" id="GO:0003924">
    <property type="term" value="F:GTPase activity"/>
    <property type="evidence" value="ECO:0007669"/>
    <property type="project" value="UniProtKB-UniRule"/>
</dbReference>
<evidence type="ECO:0000259" key="10">
    <source>
        <dbReference type="PROSITE" id="PS51713"/>
    </source>
</evidence>
<dbReference type="SUPFAM" id="SSF54814">
    <property type="entry name" value="Prokaryotic type KH domain (KH-domain type II)"/>
    <property type="match status" value="1"/>
</dbReference>
<keyword evidence="4 6" id="KW-0694">RNA-binding</keyword>
<evidence type="ECO:0000256" key="4">
    <source>
        <dbReference type="ARBA" id="ARBA00022884"/>
    </source>
</evidence>
<comment type="subunit">
    <text evidence="6">Monomer.</text>
</comment>
<dbReference type="GO" id="GO:0005525">
    <property type="term" value="F:GTP binding"/>
    <property type="evidence" value="ECO:0007669"/>
    <property type="project" value="UniProtKB-UniRule"/>
</dbReference>
<evidence type="ECO:0000313" key="11">
    <source>
        <dbReference type="EMBL" id="NWO23782.1"/>
    </source>
</evidence>
<keyword evidence="6" id="KW-1003">Cell membrane</keyword>
<comment type="caution">
    <text evidence="11">The sequence shown here is derived from an EMBL/GenBank/DDBJ whole genome shotgun (WGS) entry which is preliminary data.</text>
</comment>
<dbReference type="NCBIfam" id="TIGR00436">
    <property type="entry name" value="era"/>
    <property type="match status" value="1"/>
</dbReference>